<evidence type="ECO:0000259" key="3">
    <source>
        <dbReference type="Pfam" id="PF08239"/>
    </source>
</evidence>
<comment type="caution">
    <text evidence="4">The sequence shown here is derived from an EMBL/GenBank/DDBJ whole genome shotgun (WGS) entry which is preliminary data.</text>
</comment>
<dbReference type="Pfam" id="PF08239">
    <property type="entry name" value="SH3_3"/>
    <property type="match status" value="1"/>
</dbReference>
<dbReference type="RefSeq" id="WP_377177470.1">
    <property type="nucleotide sequence ID" value="NZ_JBHTMY010000002.1"/>
</dbReference>
<dbReference type="EMBL" id="JBHTMY010000002">
    <property type="protein sequence ID" value="MFD1315378.1"/>
    <property type="molecule type" value="Genomic_DNA"/>
</dbReference>
<dbReference type="Gene3D" id="2.30.30.40">
    <property type="entry name" value="SH3 Domains"/>
    <property type="match status" value="1"/>
</dbReference>
<dbReference type="InterPro" id="IPR011990">
    <property type="entry name" value="TPR-like_helical_dom_sf"/>
</dbReference>
<reference evidence="5" key="1">
    <citation type="journal article" date="2019" name="Int. J. Syst. Evol. Microbiol.">
        <title>The Global Catalogue of Microorganisms (GCM) 10K type strain sequencing project: providing services to taxonomists for standard genome sequencing and annotation.</title>
        <authorList>
            <consortium name="The Broad Institute Genomics Platform"/>
            <consortium name="The Broad Institute Genome Sequencing Center for Infectious Disease"/>
            <person name="Wu L."/>
            <person name="Ma J."/>
        </authorList>
    </citation>
    <scope>NUCLEOTIDE SEQUENCE [LARGE SCALE GENOMIC DNA]</scope>
    <source>
        <strain evidence="5">CCUG 61485</strain>
    </source>
</reference>
<dbReference type="Proteomes" id="UP001597201">
    <property type="component" value="Unassembled WGS sequence"/>
</dbReference>
<gene>
    <name evidence="4" type="ORF">ACFQ39_07090</name>
</gene>
<dbReference type="Gene3D" id="1.25.40.10">
    <property type="entry name" value="Tetratricopeptide repeat domain"/>
    <property type="match status" value="1"/>
</dbReference>
<feature type="repeat" description="TPR" evidence="1">
    <location>
        <begin position="62"/>
        <end position="95"/>
    </location>
</feature>
<evidence type="ECO:0000313" key="5">
    <source>
        <dbReference type="Proteomes" id="UP001597201"/>
    </source>
</evidence>
<sequence>MEIFRPYFRRTIFVLIGLMLSYASAQSVDSLFVKANKLYQQEKYTEALGLYKQIEEQGIVSSELFYNLGNVYYKSNQVAPSIYYYEKALKLNPNDGDVLFNLEFAKRMTLDNIEPLPKSLGDKYRENIVLGTSYNTWATLAVVFAILFAILFLLYHFSRYTHRKRFFFVSSSICAILVFVAVAFAYQNKNLVDKTQYAIVFTANVNVKNAPTQNSDINFQLHEGTKVQILETLDNWKKIKIADGKIGWLDASEIKEL</sequence>
<feature type="transmembrane region" description="Helical" evidence="2">
    <location>
        <begin position="166"/>
        <end position="186"/>
    </location>
</feature>
<keyword evidence="1" id="KW-0802">TPR repeat</keyword>
<feature type="domain" description="SH3b" evidence="3">
    <location>
        <begin position="204"/>
        <end position="254"/>
    </location>
</feature>
<protein>
    <submittedName>
        <fullName evidence="4">Tetratricopeptide repeat protein</fullName>
    </submittedName>
</protein>
<dbReference type="SUPFAM" id="SSF48452">
    <property type="entry name" value="TPR-like"/>
    <property type="match status" value="1"/>
</dbReference>
<keyword evidence="2" id="KW-0812">Transmembrane</keyword>
<evidence type="ECO:0000313" key="4">
    <source>
        <dbReference type="EMBL" id="MFD1315378.1"/>
    </source>
</evidence>
<organism evidence="4 5">
    <name type="scientific">Namhaeicola litoreus</name>
    <dbReference type="NCBI Taxonomy" id="1052145"/>
    <lineage>
        <taxon>Bacteria</taxon>
        <taxon>Pseudomonadati</taxon>
        <taxon>Bacteroidota</taxon>
        <taxon>Flavobacteriia</taxon>
        <taxon>Flavobacteriales</taxon>
        <taxon>Flavobacteriaceae</taxon>
        <taxon>Namhaeicola</taxon>
    </lineage>
</organism>
<keyword evidence="2" id="KW-0472">Membrane</keyword>
<dbReference type="PROSITE" id="PS50005">
    <property type="entry name" value="TPR"/>
    <property type="match status" value="1"/>
</dbReference>
<evidence type="ECO:0000256" key="1">
    <source>
        <dbReference type="PROSITE-ProRule" id="PRU00339"/>
    </source>
</evidence>
<keyword evidence="2" id="KW-1133">Transmembrane helix</keyword>
<dbReference type="PROSITE" id="PS50293">
    <property type="entry name" value="TPR_REGION"/>
    <property type="match status" value="1"/>
</dbReference>
<dbReference type="Pfam" id="PF00515">
    <property type="entry name" value="TPR_1"/>
    <property type="match status" value="1"/>
</dbReference>
<dbReference type="SMART" id="SM00028">
    <property type="entry name" value="TPR"/>
    <property type="match status" value="2"/>
</dbReference>
<proteinExistence type="predicted"/>
<name>A0ABW3Y1N5_9FLAO</name>
<dbReference type="InterPro" id="IPR003646">
    <property type="entry name" value="SH3-like_bac-type"/>
</dbReference>
<dbReference type="InterPro" id="IPR019734">
    <property type="entry name" value="TPR_rpt"/>
</dbReference>
<accession>A0ABW3Y1N5</accession>
<keyword evidence="5" id="KW-1185">Reference proteome</keyword>
<evidence type="ECO:0000256" key="2">
    <source>
        <dbReference type="SAM" id="Phobius"/>
    </source>
</evidence>
<feature type="transmembrane region" description="Helical" evidence="2">
    <location>
        <begin position="134"/>
        <end position="154"/>
    </location>
</feature>